<evidence type="ECO:0000256" key="7">
    <source>
        <dbReference type="ARBA" id="ARBA00022801"/>
    </source>
</evidence>
<feature type="transmembrane region" description="Helical" evidence="12">
    <location>
        <begin position="118"/>
        <end position="136"/>
    </location>
</feature>
<keyword evidence="11 12" id="KW-0472">Membrane</keyword>
<evidence type="ECO:0000256" key="10">
    <source>
        <dbReference type="ARBA" id="ARBA00023049"/>
    </source>
</evidence>
<dbReference type="GO" id="GO:0006508">
    <property type="term" value="P:proteolysis"/>
    <property type="evidence" value="ECO:0007669"/>
    <property type="project" value="UniProtKB-KW"/>
</dbReference>
<dbReference type="InterPro" id="IPR008915">
    <property type="entry name" value="Peptidase_M50"/>
</dbReference>
<comment type="cofactor">
    <cofactor evidence="1">
        <name>Zn(2+)</name>
        <dbReference type="ChEBI" id="CHEBI:29105"/>
    </cofactor>
</comment>
<dbReference type="PANTHER" id="PTHR39188">
    <property type="entry name" value="MEMBRANE-ASSOCIATED ZINC METALLOPROTEASE M50B"/>
    <property type="match status" value="1"/>
</dbReference>
<feature type="transmembrane region" description="Helical" evidence="12">
    <location>
        <begin position="210"/>
        <end position="228"/>
    </location>
</feature>
<dbReference type="GO" id="GO:0046872">
    <property type="term" value="F:metal ion binding"/>
    <property type="evidence" value="ECO:0007669"/>
    <property type="project" value="UniProtKB-KW"/>
</dbReference>
<organism evidence="14 15">
    <name type="scientific">Zoogloea oleivorans</name>
    <dbReference type="NCBI Taxonomy" id="1552750"/>
    <lineage>
        <taxon>Bacteria</taxon>
        <taxon>Pseudomonadati</taxon>
        <taxon>Pseudomonadota</taxon>
        <taxon>Betaproteobacteria</taxon>
        <taxon>Rhodocyclales</taxon>
        <taxon>Zoogloeaceae</taxon>
        <taxon>Zoogloea</taxon>
    </lineage>
</organism>
<feature type="transmembrane region" description="Helical" evidence="12">
    <location>
        <begin position="156"/>
        <end position="181"/>
    </location>
</feature>
<keyword evidence="10" id="KW-0482">Metalloprotease</keyword>
<keyword evidence="5 12" id="KW-0812">Transmembrane</keyword>
<accession>A0A6C2D577</accession>
<keyword evidence="6" id="KW-0479">Metal-binding</keyword>
<sequence>MKLLLLLFSGAKFGKLLTTGGTMLISVVVYAWIYGWRYAAGFVGLLFCHEMGHYVAAKQRGLNVGMPTFIPFVGAWIELKEQPMNAETEAYVAMAGPLAGTVASLACYFFARSEGSDLLLAISYSGFFLNLFNLIPVPPLDGGRMTGVVSRKFWMLGAPVLVGIFMWRPSPMLILVALLAAPHVIKVFRGQAGEEAPGYYDTPPGKRFEYALLYLGLLAYLAVMTYEVHEMLGAVRH</sequence>
<dbReference type="Proteomes" id="UP000389128">
    <property type="component" value="Unassembled WGS sequence"/>
</dbReference>
<feature type="domain" description="Peptidase M50" evidence="13">
    <location>
        <begin position="39"/>
        <end position="111"/>
    </location>
</feature>
<dbReference type="PANTHER" id="PTHR39188:SF3">
    <property type="entry name" value="STAGE IV SPORULATION PROTEIN FB"/>
    <property type="match status" value="1"/>
</dbReference>
<keyword evidence="4 14" id="KW-0645">Protease</keyword>
<dbReference type="Pfam" id="PF02163">
    <property type="entry name" value="Peptidase_M50"/>
    <property type="match status" value="1"/>
</dbReference>
<evidence type="ECO:0000256" key="5">
    <source>
        <dbReference type="ARBA" id="ARBA00022692"/>
    </source>
</evidence>
<dbReference type="GO" id="GO:0008237">
    <property type="term" value="F:metallopeptidase activity"/>
    <property type="evidence" value="ECO:0007669"/>
    <property type="project" value="UniProtKB-KW"/>
</dbReference>
<evidence type="ECO:0000256" key="1">
    <source>
        <dbReference type="ARBA" id="ARBA00001947"/>
    </source>
</evidence>
<evidence type="ECO:0000256" key="9">
    <source>
        <dbReference type="ARBA" id="ARBA00022989"/>
    </source>
</evidence>
<evidence type="ECO:0000256" key="8">
    <source>
        <dbReference type="ARBA" id="ARBA00022833"/>
    </source>
</evidence>
<evidence type="ECO:0000256" key="11">
    <source>
        <dbReference type="ARBA" id="ARBA00023136"/>
    </source>
</evidence>
<dbReference type="CDD" id="cd06160">
    <property type="entry name" value="S2P-M50_like_2"/>
    <property type="match status" value="1"/>
</dbReference>
<comment type="similarity">
    <text evidence="3">Belongs to the peptidase M50B family.</text>
</comment>
<dbReference type="OrthoDB" id="9781963at2"/>
<keyword evidence="7" id="KW-0378">Hydrolase</keyword>
<name>A0A6C2D577_9RHOO</name>
<protein>
    <submittedName>
        <fullName evidence="14">Site-2 protease family protein</fullName>
    </submittedName>
</protein>
<keyword evidence="15" id="KW-1185">Reference proteome</keyword>
<comment type="subcellular location">
    <subcellularLocation>
        <location evidence="2">Membrane</location>
        <topology evidence="2">Multi-pass membrane protein</topology>
    </subcellularLocation>
</comment>
<evidence type="ECO:0000256" key="12">
    <source>
        <dbReference type="SAM" id="Phobius"/>
    </source>
</evidence>
<evidence type="ECO:0000256" key="3">
    <source>
        <dbReference type="ARBA" id="ARBA00007931"/>
    </source>
</evidence>
<keyword evidence="9 12" id="KW-1133">Transmembrane helix</keyword>
<dbReference type="GO" id="GO:0016020">
    <property type="term" value="C:membrane"/>
    <property type="evidence" value="ECO:0007669"/>
    <property type="project" value="UniProtKB-SubCell"/>
</dbReference>
<evidence type="ECO:0000313" key="15">
    <source>
        <dbReference type="Proteomes" id="UP000389128"/>
    </source>
</evidence>
<dbReference type="RefSeq" id="WP_148577451.1">
    <property type="nucleotide sequence ID" value="NZ_JAVEUW010000028.1"/>
</dbReference>
<comment type="caution">
    <text evidence="14">The sequence shown here is derived from an EMBL/GenBank/DDBJ whole genome shotgun (WGS) entry which is preliminary data.</text>
</comment>
<keyword evidence="8" id="KW-0862">Zinc</keyword>
<feature type="transmembrane region" description="Helical" evidence="12">
    <location>
        <begin position="23"/>
        <end position="48"/>
    </location>
</feature>
<evidence type="ECO:0000313" key="14">
    <source>
        <dbReference type="EMBL" id="TYC61457.1"/>
    </source>
</evidence>
<reference evidence="14 15" key="1">
    <citation type="submission" date="2019-01" db="EMBL/GenBank/DDBJ databases">
        <title>Zoogloea oleivorans genome sequencing and assembly.</title>
        <authorList>
            <person name="Tancsics A."/>
            <person name="Farkas M."/>
            <person name="Kriszt B."/>
            <person name="Maroti G."/>
            <person name="Horvath B."/>
        </authorList>
    </citation>
    <scope>NUCLEOTIDE SEQUENCE [LARGE SCALE GENOMIC DNA]</scope>
    <source>
        <strain evidence="14 15">Buc</strain>
    </source>
</reference>
<proteinExistence type="inferred from homology"/>
<evidence type="ECO:0000259" key="13">
    <source>
        <dbReference type="Pfam" id="PF02163"/>
    </source>
</evidence>
<evidence type="ECO:0000256" key="6">
    <source>
        <dbReference type="ARBA" id="ARBA00022723"/>
    </source>
</evidence>
<dbReference type="AlphaFoldDB" id="A0A6C2D577"/>
<dbReference type="EMBL" id="SDKK01000002">
    <property type="protein sequence ID" value="TYC61457.1"/>
    <property type="molecule type" value="Genomic_DNA"/>
</dbReference>
<feature type="transmembrane region" description="Helical" evidence="12">
    <location>
        <begin position="91"/>
        <end position="111"/>
    </location>
</feature>
<evidence type="ECO:0000256" key="2">
    <source>
        <dbReference type="ARBA" id="ARBA00004141"/>
    </source>
</evidence>
<evidence type="ECO:0000256" key="4">
    <source>
        <dbReference type="ARBA" id="ARBA00022670"/>
    </source>
</evidence>
<gene>
    <name evidence="14" type="ORF">ETQ85_01955</name>
</gene>